<dbReference type="STRING" id="1893.SAMN02787144_104814"/>
<proteinExistence type="predicted"/>
<accession>A0A1K2FBG7</accession>
<dbReference type="PANTHER" id="PTHR12110:SF41">
    <property type="entry name" value="INOSOSE DEHYDRATASE"/>
    <property type="match status" value="1"/>
</dbReference>
<name>A0A1K2FBG7_STRAR</name>
<dbReference type="PANTHER" id="PTHR12110">
    <property type="entry name" value="HYDROXYPYRUVATE ISOMERASE"/>
    <property type="match status" value="1"/>
</dbReference>
<dbReference type="SUPFAM" id="SSF51658">
    <property type="entry name" value="Xylose isomerase-like"/>
    <property type="match status" value="1"/>
</dbReference>
<organism evidence="2 3">
    <name type="scientific">Streptomyces atratus</name>
    <dbReference type="NCBI Taxonomy" id="1893"/>
    <lineage>
        <taxon>Bacteria</taxon>
        <taxon>Bacillati</taxon>
        <taxon>Actinomycetota</taxon>
        <taxon>Actinomycetes</taxon>
        <taxon>Kitasatosporales</taxon>
        <taxon>Streptomycetaceae</taxon>
        <taxon>Streptomyces</taxon>
    </lineage>
</organism>
<dbReference type="InterPro" id="IPR050312">
    <property type="entry name" value="IolE/XylAMocC-like"/>
</dbReference>
<dbReference type="Pfam" id="PF01261">
    <property type="entry name" value="AP_endonuc_2"/>
    <property type="match status" value="1"/>
</dbReference>
<dbReference type="AlphaFoldDB" id="A0A1K2FBG7"/>
<reference evidence="2 3" key="1">
    <citation type="submission" date="2016-11" db="EMBL/GenBank/DDBJ databases">
        <authorList>
            <person name="Jaros S."/>
            <person name="Januszkiewicz K."/>
            <person name="Wedrychowicz H."/>
        </authorList>
    </citation>
    <scope>NUCLEOTIDE SEQUENCE [LARGE SCALE GENOMIC DNA]</scope>
    <source>
        <strain evidence="2 3">OK807</strain>
    </source>
</reference>
<evidence type="ECO:0000313" key="3">
    <source>
        <dbReference type="Proteomes" id="UP000181909"/>
    </source>
</evidence>
<feature type="domain" description="Xylose isomerase-like TIM barrel" evidence="1">
    <location>
        <begin position="34"/>
        <end position="240"/>
    </location>
</feature>
<dbReference type="GO" id="GO:0016853">
    <property type="term" value="F:isomerase activity"/>
    <property type="evidence" value="ECO:0007669"/>
    <property type="project" value="UniProtKB-KW"/>
</dbReference>
<gene>
    <name evidence="2" type="ORF">SAMN02787144_104814</name>
</gene>
<sequence>MKHPSKTAVQLGIYGYGPFGHLPEQDLASVLGVVRATGYDGAEIMTNVLPQGAERIRRVFSDEGLTVAGLHVFSEDLEGPGRTESLLDVMDAIGCIRLLVSSTVDREAATYLGLAQLLNETGAAGSERGTEVYYHPHDAEYHELSGAVGRRGVDVLAGETEPSLVKFNIDTYWAYRGGADPARTVREFAERCDYYHIKDGVADQNCPLEQGEVRIGDCLDAVREYAPRTDWVVYEDAHPKLPAEQLCAIARDCFVRHGFGC</sequence>
<dbReference type="Proteomes" id="UP000181909">
    <property type="component" value="Unassembled WGS sequence"/>
</dbReference>
<dbReference type="InterPro" id="IPR036237">
    <property type="entry name" value="Xyl_isomerase-like_sf"/>
</dbReference>
<dbReference type="RefSeq" id="WP_072489531.1">
    <property type="nucleotide sequence ID" value="NZ_FPJO01000048.1"/>
</dbReference>
<dbReference type="Gene3D" id="3.20.20.150">
    <property type="entry name" value="Divalent-metal-dependent TIM barrel enzymes"/>
    <property type="match status" value="1"/>
</dbReference>
<dbReference type="InterPro" id="IPR013022">
    <property type="entry name" value="Xyl_isomerase-like_TIM-brl"/>
</dbReference>
<keyword evidence="2" id="KW-0413">Isomerase</keyword>
<evidence type="ECO:0000313" key="2">
    <source>
        <dbReference type="EMBL" id="SFY44512.1"/>
    </source>
</evidence>
<protein>
    <submittedName>
        <fullName evidence="2">Sugar phosphate isomerase/epimerase</fullName>
    </submittedName>
</protein>
<evidence type="ECO:0000259" key="1">
    <source>
        <dbReference type="Pfam" id="PF01261"/>
    </source>
</evidence>
<dbReference type="OrthoDB" id="9798407at2"/>
<dbReference type="EMBL" id="FPJO01000048">
    <property type="protein sequence ID" value="SFY44512.1"/>
    <property type="molecule type" value="Genomic_DNA"/>
</dbReference>